<feature type="signal peptide" evidence="7">
    <location>
        <begin position="1"/>
        <end position="23"/>
    </location>
</feature>
<evidence type="ECO:0000313" key="10">
    <source>
        <dbReference type="Proteomes" id="UP000002630"/>
    </source>
</evidence>
<feature type="transmembrane region" description="Helical" evidence="7">
    <location>
        <begin position="425"/>
        <end position="445"/>
    </location>
</feature>
<dbReference type="GO" id="GO:0005737">
    <property type="term" value="C:cytoplasm"/>
    <property type="evidence" value="ECO:0007669"/>
    <property type="project" value="UniProtKB-ARBA"/>
</dbReference>
<protein>
    <recommendedName>
        <fullName evidence="7">Transmembrane 9 superfamily member</fullName>
    </recommendedName>
</protein>
<gene>
    <name evidence="9" type="ORF">Esi_0149_0070</name>
</gene>
<feature type="transmembrane region" description="Helical" evidence="7">
    <location>
        <begin position="457"/>
        <end position="476"/>
    </location>
</feature>
<accession>D7FKX0</accession>
<dbReference type="Pfam" id="PF02990">
    <property type="entry name" value="EMP70"/>
    <property type="match status" value="1"/>
</dbReference>
<evidence type="ECO:0000256" key="1">
    <source>
        <dbReference type="ARBA" id="ARBA00004141"/>
    </source>
</evidence>
<feature type="transmembrane region" description="Helical" evidence="7">
    <location>
        <begin position="607"/>
        <end position="636"/>
    </location>
</feature>
<dbReference type="GO" id="GO:0016020">
    <property type="term" value="C:membrane"/>
    <property type="evidence" value="ECO:0007669"/>
    <property type="project" value="UniProtKB-SubCell"/>
</dbReference>
<organism evidence="9 10">
    <name type="scientific">Ectocarpus siliculosus</name>
    <name type="common">Brown alga</name>
    <name type="synonym">Conferva siliculosa</name>
    <dbReference type="NCBI Taxonomy" id="2880"/>
    <lineage>
        <taxon>Eukaryota</taxon>
        <taxon>Sar</taxon>
        <taxon>Stramenopiles</taxon>
        <taxon>Ochrophyta</taxon>
        <taxon>PX clade</taxon>
        <taxon>Phaeophyceae</taxon>
        <taxon>Ectocarpales</taxon>
        <taxon>Ectocarpaceae</taxon>
        <taxon>Ectocarpus</taxon>
    </lineage>
</organism>
<dbReference type="OMA" id="HEYEGNW"/>
<feature type="transmembrane region" description="Helical" evidence="7">
    <location>
        <begin position="505"/>
        <end position="530"/>
    </location>
</feature>
<dbReference type="FunCoup" id="D7FKX0">
    <property type="interactions" value="470"/>
</dbReference>
<dbReference type="PANTHER" id="PTHR10766:SF111">
    <property type="entry name" value="TRANSMEMBRANE 9 SUPERFAMILY MEMBER 2"/>
    <property type="match status" value="1"/>
</dbReference>
<feature type="transmembrane region" description="Helical" evidence="7">
    <location>
        <begin position="384"/>
        <end position="404"/>
    </location>
</feature>
<dbReference type="InParanoid" id="D7FKX0"/>
<keyword evidence="10" id="KW-1185">Reference proteome</keyword>
<dbReference type="GO" id="GO:0072657">
    <property type="term" value="P:protein localization to membrane"/>
    <property type="evidence" value="ECO:0007669"/>
    <property type="project" value="TreeGrafter"/>
</dbReference>
<feature type="transmembrane region" description="Helical" evidence="7">
    <location>
        <begin position="536"/>
        <end position="564"/>
    </location>
</feature>
<name>D7FKX0_ECTSI</name>
<sequence>MAHRWGLACAAGLLLAAVGKTDAFYLPGKAPNSFSNGEKVELQVVLLTSTKTQIPFDYYRAPYCRPSKITKEAENLGEVLMGDKISSSPYVLEMAQNAYCSVLCHQQMSDGDMKQLRSLISNDYRVHMQLDNLPVAIVRDDRGQTTTHGFPVGYQEGEDHFLYNHLTFIVKYHEADHFLGKRVVGFEVIPYSIAHRWEETHIEGGGQQEPQSGDAVEGNRRRDRKLGENLETCPERGMAPPIDRQSVEAAGEVIFTYDVEWELDAKTTWSRRWENYLKGNPENEIHYFSIVNSLMITLFLTGVVAMIMLRTLRKDITNYNEMQSVEDAQEESGWKLVHGDVFRPPSFSPMLLSIMCGTGMQVLAMTLSTITFAFLGFLSPANRGGMLTALLVLFVLMGSFAGYWSATMYKFFNGKMWKRCTLATALLFPSMIFAIFAALDIMVWSRGSSSKLPVSLLFLWFFVCAPLVFVGSYFGFRAETYTIPVRVNQIARHVPGQLWYTNPMFAIALGGVLPFGAVCIELFFIMSALWLHQIYYVFGFLYVVFFILIATCAEITMVMCYFQLCNEDYHWWWRAFLSAGSSAGYLFMYSVWYFYSKLDISGFVSTSVYFGYMLVIALTFFLLTGSSGFFACFWFVRKIYSAIKVD</sequence>
<comment type="subcellular location">
    <subcellularLocation>
        <location evidence="1">Membrane</location>
        <topology evidence="1">Multi-pass membrane protein</topology>
    </subcellularLocation>
</comment>
<reference evidence="9 10" key="1">
    <citation type="journal article" date="2010" name="Nature">
        <title>The Ectocarpus genome and the independent evolution of multicellularity in brown algae.</title>
        <authorList>
            <person name="Cock J.M."/>
            <person name="Sterck L."/>
            <person name="Rouze P."/>
            <person name="Scornet D."/>
            <person name="Allen A.E."/>
            <person name="Amoutzias G."/>
            <person name="Anthouard V."/>
            <person name="Artiguenave F."/>
            <person name="Aury J.M."/>
            <person name="Badger J.H."/>
            <person name="Beszteri B."/>
            <person name="Billiau K."/>
            <person name="Bonnet E."/>
            <person name="Bothwell J.H."/>
            <person name="Bowler C."/>
            <person name="Boyen C."/>
            <person name="Brownlee C."/>
            <person name="Carrano C.J."/>
            <person name="Charrier B."/>
            <person name="Cho G.Y."/>
            <person name="Coelho S.M."/>
            <person name="Collen J."/>
            <person name="Corre E."/>
            <person name="Da Silva C."/>
            <person name="Delage L."/>
            <person name="Delaroque N."/>
            <person name="Dittami S.M."/>
            <person name="Doulbeau S."/>
            <person name="Elias M."/>
            <person name="Farnham G."/>
            <person name="Gachon C.M."/>
            <person name="Gschloessl B."/>
            <person name="Heesch S."/>
            <person name="Jabbari K."/>
            <person name="Jubin C."/>
            <person name="Kawai H."/>
            <person name="Kimura K."/>
            <person name="Kloareg B."/>
            <person name="Kupper F.C."/>
            <person name="Lang D."/>
            <person name="Le Bail A."/>
            <person name="Leblanc C."/>
            <person name="Lerouge P."/>
            <person name="Lohr M."/>
            <person name="Lopez P.J."/>
            <person name="Martens C."/>
            <person name="Maumus F."/>
            <person name="Michel G."/>
            <person name="Miranda-Saavedra D."/>
            <person name="Morales J."/>
            <person name="Moreau H."/>
            <person name="Motomura T."/>
            <person name="Nagasato C."/>
            <person name="Napoli C.A."/>
            <person name="Nelson D.R."/>
            <person name="Nyvall-Collen P."/>
            <person name="Peters A.F."/>
            <person name="Pommier C."/>
            <person name="Potin P."/>
            <person name="Poulain J."/>
            <person name="Quesneville H."/>
            <person name="Read B."/>
            <person name="Rensing S.A."/>
            <person name="Ritter A."/>
            <person name="Rousvoal S."/>
            <person name="Samanta M."/>
            <person name="Samson G."/>
            <person name="Schroeder D.C."/>
            <person name="Segurens B."/>
            <person name="Strittmatter M."/>
            <person name="Tonon T."/>
            <person name="Tregear J.W."/>
            <person name="Valentin K."/>
            <person name="von Dassow P."/>
            <person name="Yamagishi T."/>
            <person name="Van de Peer Y."/>
            <person name="Wincker P."/>
        </authorList>
    </citation>
    <scope>NUCLEOTIDE SEQUENCE [LARGE SCALE GENOMIC DNA]</scope>
    <source>
        <strain evidence="10">Ec32 / CCAP1310/4</strain>
    </source>
</reference>
<evidence type="ECO:0000256" key="5">
    <source>
        <dbReference type="ARBA" id="ARBA00022989"/>
    </source>
</evidence>
<keyword evidence="3 7" id="KW-0812">Transmembrane</keyword>
<evidence type="ECO:0000256" key="7">
    <source>
        <dbReference type="RuleBase" id="RU363079"/>
    </source>
</evidence>
<dbReference type="STRING" id="2880.D7FKX0"/>
<keyword evidence="6 7" id="KW-0472">Membrane</keyword>
<feature type="transmembrane region" description="Helical" evidence="7">
    <location>
        <begin position="571"/>
        <end position="595"/>
    </location>
</feature>
<dbReference type="OrthoDB" id="1666796at2759"/>
<keyword evidence="4 7" id="KW-0732">Signal</keyword>
<dbReference type="EMBL" id="FN649737">
    <property type="protein sequence ID" value="CBJ29515.1"/>
    <property type="molecule type" value="Genomic_DNA"/>
</dbReference>
<evidence type="ECO:0000256" key="4">
    <source>
        <dbReference type="ARBA" id="ARBA00022729"/>
    </source>
</evidence>
<proteinExistence type="inferred from homology"/>
<evidence type="ECO:0000256" key="8">
    <source>
        <dbReference type="SAM" id="MobiDB-lite"/>
    </source>
</evidence>
<evidence type="ECO:0000313" key="9">
    <source>
        <dbReference type="EMBL" id="CBJ29515.1"/>
    </source>
</evidence>
<evidence type="ECO:0000256" key="2">
    <source>
        <dbReference type="ARBA" id="ARBA00005227"/>
    </source>
</evidence>
<comment type="similarity">
    <text evidence="2 7">Belongs to the nonaspanin (TM9SF) (TC 9.A.2) family.</text>
</comment>
<dbReference type="eggNOG" id="KOG1278">
    <property type="taxonomic scope" value="Eukaryota"/>
</dbReference>
<feature type="chain" id="PRO_5007361163" description="Transmembrane 9 superfamily member" evidence="7">
    <location>
        <begin position="24"/>
        <end position="646"/>
    </location>
</feature>
<evidence type="ECO:0000256" key="3">
    <source>
        <dbReference type="ARBA" id="ARBA00022692"/>
    </source>
</evidence>
<dbReference type="PANTHER" id="PTHR10766">
    <property type="entry name" value="TRANSMEMBRANE 9 SUPERFAMILY PROTEIN"/>
    <property type="match status" value="1"/>
</dbReference>
<dbReference type="EMBL" id="FN648060">
    <property type="protein sequence ID" value="CBJ29515.1"/>
    <property type="molecule type" value="Genomic_DNA"/>
</dbReference>
<dbReference type="Proteomes" id="UP000002630">
    <property type="component" value="Linkage Group LG12"/>
</dbReference>
<dbReference type="AlphaFoldDB" id="D7FKX0"/>
<feature type="transmembrane region" description="Helical" evidence="7">
    <location>
        <begin position="285"/>
        <end position="309"/>
    </location>
</feature>
<dbReference type="InterPro" id="IPR004240">
    <property type="entry name" value="EMP70"/>
</dbReference>
<keyword evidence="5 7" id="KW-1133">Transmembrane helix</keyword>
<evidence type="ECO:0000256" key="6">
    <source>
        <dbReference type="ARBA" id="ARBA00023136"/>
    </source>
</evidence>
<feature type="transmembrane region" description="Helical" evidence="7">
    <location>
        <begin position="351"/>
        <end position="378"/>
    </location>
</feature>
<feature type="region of interest" description="Disordered" evidence="8">
    <location>
        <begin position="202"/>
        <end position="225"/>
    </location>
</feature>